<evidence type="ECO:0000259" key="7">
    <source>
        <dbReference type="Pfam" id="PF07732"/>
    </source>
</evidence>
<dbReference type="InterPro" id="IPR008972">
    <property type="entry name" value="Cupredoxin"/>
</dbReference>
<evidence type="ECO:0000256" key="4">
    <source>
        <dbReference type="ARBA" id="ARBA00023008"/>
    </source>
</evidence>
<dbReference type="Pfam" id="PF07731">
    <property type="entry name" value="Cu-oxidase_2"/>
    <property type="match status" value="2"/>
</dbReference>
<dbReference type="Proteomes" id="UP000037069">
    <property type="component" value="Unassembled WGS sequence"/>
</dbReference>
<keyword evidence="4" id="KW-0186">Copper</keyword>
<dbReference type="InterPro" id="IPR045087">
    <property type="entry name" value="Cu-oxidase_fam"/>
</dbReference>
<comment type="similarity">
    <text evidence="1">Belongs to the multicopper oxidase family.</text>
</comment>
<dbReference type="CDD" id="cd13858">
    <property type="entry name" value="CuRO_1_tcLCC2_insect_like"/>
    <property type="match status" value="1"/>
</dbReference>
<evidence type="ECO:0000259" key="5">
    <source>
        <dbReference type="Pfam" id="PF00394"/>
    </source>
</evidence>
<dbReference type="Gene3D" id="2.60.40.420">
    <property type="entry name" value="Cupredoxins - blue copper proteins"/>
    <property type="match status" value="6"/>
</dbReference>
<evidence type="ECO:0000259" key="6">
    <source>
        <dbReference type="Pfam" id="PF07731"/>
    </source>
</evidence>
<gene>
    <name evidence="8" type="ORF">FF38_04599</name>
</gene>
<evidence type="ECO:0000313" key="8">
    <source>
        <dbReference type="EMBL" id="KNC24348.1"/>
    </source>
</evidence>
<evidence type="ECO:0000256" key="1">
    <source>
        <dbReference type="ARBA" id="ARBA00010609"/>
    </source>
</evidence>
<feature type="domain" description="Plastocyanin-like" evidence="5">
    <location>
        <begin position="127"/>
        <end position="248"/>
    </location>
</feature>
<dbReference type="STRING" id="7375.A0A0L0BWE3"/>
<keyword evidence="3" id="KW-0560">Oxidoreductase</keyword>
<evidence type="ECO:0000256" key="3">
    <source>
        <dbReference type="ARBA" id="ARBA00023002"/>
    </source>
</evidence>
<dbReference type="SUPFAM" id="SSF49503">
    <property type="entry name" value="Cupredoxins"/>
    <property type="match status" value="6"/>
</dbReference>
<evidence type="ECO:0008006" key="10">
    <source>
        <dbReference type="Google" id="ProtNLM"/>
    </source>
</evidence>
<feature type="domain" description="Plastocyanin-like" evidence="5">
    <location>
        <begin position="764"/>
        <end position="885"/>
    </location>
</feature>
<dbReference type="CDD" id="cd13884">
    <property type="entry name" value="CuRO_2_tcLCC_insect_like"/>
    <property type="match status" value="2"/>
</dbReference>
<dbReference type="GO" id="GO:0005886">
    <property type="term" value="C:plasma membrane"/>
    <property type="evidence" value="ECO:0007669"/>
    <property type="project" value="TreeGrafter"/>
</dbReference>
<dbReference type="PROSITE" id="PS00079">
    <property type="entry name" value="MULTICOPPER_OXIDASE1"/>
    <property type="match status" value="2"/>
</dbReference>
<dbReference type="InterPro" id="IPR002355">
    <property type="entry name" value="Cu_oxidase_Cu_BS"/>
</dbReference>
<feature type="domain" description="Plastocyanin-like" evidence="7">
    <location>
        <begin position="7"/>
        <end position="97"/>
    </location>
</feature>
<feature type="domain" description="Plastocyanin-like" evidence="6">
    <location>
        <begin position="999"/>
        <end position="1120"/>
    </location>
</feature>
<accession>A0A0L0BWE3</accession>
<dbReference type="PROSITE" id="PS00080">
    <property type="entry name" value="MULTICOPPER_OXIDASE2"/>
    <property type="match status" value="2"/>
</dbReference>
<dbReference type="OrthoDB" id="2121828at2759"/>
<dbReference type="AlphaFoldDB" id="A0A0L0BWE3"/>
<keyword evidence="9" id="KW-1185">Reference proteome</keyword>
<dbReference type="PANTHER" id="PTHR11709">
    <property type="entry name" value="MULTI-COPPER OXIDASE"/>
    <property type="match status" value="1"/>
</dbReference>
<comment type="caution">
    <text evidence="8">The sequence shown here is derived from an EMBL/GenBank/DDBJ whole genome shotgun (WGS) entry which is preliminary data.</text>
</comment>
<dbReference type="GO" id="GO:0006826">
    <property type="term" value="P:iron ion transport"/>
    <property type="evidence" value="ECO:0007669"/>
    <property type="project" value="TreeGrafter"/>
</dbReference>
<protein>
    <recommendedName>
        <fullName evidence="10">Laccase</fullName>
    </recommendedName>
</protein>
<dbReference type="CDD" id="cd13905">
    <property type="entry name" value="CuRO_3_tcLLC2_insect_like"/>
    <property type="match status" value="2"/>
</dbReference>
<dbReference type="FunFam" id="2.60.40.420:FF:000045">
    <property type="entry name" value="Laccase 2"/>
    <property type="match status" value="2"/>
</dbReference>
<feature type="domain" description="Plastocyanin-like" evidence="7">
    <location>
        <begin position="625"/>
        <end position="734"/>
    </location>
</feature>
<dbReference type="OMA" id="WWKADVM"/>
<dbReference type="InterPro" id="IPR033138">
    <property type="entry name" value="Cu_oxidase_CS"/>
</dbReference>
<evidence type="ECO:0000313" key="9">
    <source>
        <dbReference type="Proteomes" id="UP000037069"/>
    </source>
</evidence>
<evidence type="ECO:0000256" key="2">
    <source>
        <dbReference type="ARBA" id="ARBA00022723"/>
    </source>
</evidence>
<reference evidence="8 9" key="1">
    <citation type="journal article" date="2015" name="Nat. Commun.">
        <title>Lucilia cuprina genome unlocks parasitic fly biology to underpin future interventions.</title>
        <authorList>
            <person name="Anstead C.A."/>
            <person name="Korhonen P.K."/>
            <person name="Young N.D."/>
            <person name="Hall R.S."/>
            <person name="Jex A.R."/>
            <person name="Murali S.C."/>
            <person name="Hughes D.S."/>
            <person name="Lee S.F."/>
            <person name="Perry T."/>
            <person name="Stroehlein A.J."/>
            <person name="Ansell B.R."/>
            <person name="Breugelmans B."/>
            <person name="Hofmann A."/>
            <person name="Qu J."/>
            <person name="Dugan S."/>
            <person name="Lee S.L."/>
            <person name="Chao H."/>
            <person name="Dinh H."/>
            <person name="Han Y."/>
            <person name="Doddapaneni H.V."/>
            <person name="Worley K.C."/>
            <person name="Muzny D.M."/>
            <person name="Ioannidis P."/>
            <person name="Waterhouse R.M."/>
            <person name="Zdobnov E.M."/>
            <person name="James P.J."/>
            <person name="Bagnall N.H."/>
            <person name="Kotze A.C."/>
            <person name="Gibbs R.A."/>
            <person name="Richards S."/>
            <person name="Batterham P."/>
            <person name="Gasser R.B."/>
        </authorList>
    </citation>
    <scope>NUCLEOTIDE SEQUENCE [LARGE SCALE GENOMIC DNA]</scope>
    <source>
        <strain evidence="8 9">LS</strain>
        <tissue evidence="8">Full body</tissue>
    </source>
</reference>
<feature type="domain" description="Plastocyanin-like" evidence="6">
    <location>
        <begin position="353"/>
        <end position="481"/>
    </location>
</feature>
<proteinExistence type="inferred from homology"/>
<keyword evidence="2" id="KW-0479">Metal-binding</keyword>
<organism evidence="8 9">
    <name type="scientific">Lucilia cuprina</name>
    <name type="common">Green bottle fly</name>
    <name type="synonym">Australian sheep blowfly</name>
    <dbReference type="NCBI Taxonomy" id="7375"/>
    <lineage>
        <taxon>Eukaryota</taxon>
        <taxon>Metazoa</taxon>
        <taxon>Ecdysozoa</taxon>
        <taxon>Arthropoda</taxon>
        <taxon>Hexapoda</taxon>
        <taxon>Insecta</taxon>
        <taxon>Pterygota</taxon>
        <taxon>Neoptera</taxon>
        <taxon>Endopterygota</taxon>
        <taxon>Diptera</taxon>
        <taxon>Brachycera</taxon>
        <taxon>Muscomorpha</taxon>
        <taxon>Oestroidea</taxon>
        <taxon>Calliphoridae</taxon>
        <taxon>Luciliinae</taxon>
        <taxon>Lucilia</taxon>
    </lineage>
</organism>
<dbReference type="EMBL" id="JRES01001243">
    <property type="protein sequence ID" value="KNC24348.1"/>
    <property type="molecule type" value="Genomic_DNA"/>
</dbReference>
<sequence>MFDLSISPKIEVCYGDTIVADIINGMNETTVIHWHGIHQSAAPYMDGVPNISQLPIKPGKTYRYRFEVDHAGTHWWHSHTDHQRAFGLAGAMVVRQTREENVHARSYNYDNSEHIIMIQDWPKDLNQSNPMNILINGLGRNLENATKPTLYSKFTVTRGGRYRFRLISNGVANCPVSFSIDQHDLEIISSDGNDIEPIKVQKLILHSGERFDFVLNANREVGNYWIRVKGLTNCARNQLHQEAILHYLTADRLAMPKGSELSYKYEPVNAIEFNGLNITTCASRKCLSFNDVKALELKSKSKSIKKPDFTLYTSMSILTRGNTNLYQIDDITFTMPKTPYLASDKQFCNRTQQLERGINCSKNRCNCTNILQVPAFKHIELVVSGKPDTVHPIHLHGYSFRVVGMGVLGRNKIDKLENIDRLKPLPRRLSKAPLKDTVQVPAYGYTIIRFYSNNPGYWFLHCHISTHAENGMSAVLRVGNDNQMKKCPVPPERVMNNYRRPFIVILVIVILNLTEVIKSQVYQNQTLTRFAYIRKLYPKLSTVGEARYWRLARNDNLKDHPCKRECVANQHMTCYYYMVVHYDETMGPGCIRYLNAKNRYKYGNREYINPYNVQGSSGARDFDDCKYADGERTEIMVVNGQLPGLAIEACYGDTIVADIINSMHETTTVHWHGIHQTTNPHMDGVPHITQYPIEPGQAYRYRFEVDHAGTHWWHSHTDHQRAFGLAGAMVVRQTRKENVHAHLYDFDYTEHIIMIQDWMKDLDESIPKSILINGLGRNQKDVTKPVLYAKFTVARGGRYRFRLIFNGVTNCPVSFSIDRHDLVVISSDGNDIEPIVVQKITLHGGERFDFVLNANRDLGNYWIRVKGYTFCAADQLHQEAILHYISADRLAMPSGPEPSYTYEPPNAVEFNGFDVSTSATRKRFGFNDVKALLLKNKPTQKPDITLYTSMNVVVRGGSFLFQMDDITFTMPKVSMLQTRNLGIGKLFCNRTQQLGLGFNCLKRHCKCTNVLQVPAFKHIEIVISGKSNTAHPIHLHGYTFRVVGMGVLGEDKIAKIEEIDRRNPLPRRLTKAPLKDTVQVPAYGYTIIRFYANNPGYWILHCHISTHAEMGMAAVLRVGEDNQMKMCPVSNCGLCNSMS</sequence>
<dbReference type="InterPro" id="IPR011707">
    <property type="entry name" value="Cu-oxidase-like_N"/>
</dbReference>
<dbReference type="InterPro" id="IPR001117">
    <property type="entry name" value="Cu-oxidase_2nd"/>
</dbReference>
<dbReference type="Pfam" id="PF07732">
    <property type="entry name" value="Cu-oxidase_3"/>
    <property type="match status" value="2"/>
</dbReference>
<dbReference type="InterPro" id="IPR011706">
    <property type="entry name" value="Cu-oxidase_C"/>
</dbReference>
<dbReference type="GO" id="GO:0016491">
    <property type="term" value="F:oxidoreductase activity"/>
    <property type="evidence" value="ECO:0007669"/>
    <property type="project" value="UniProtKB-KW"/>
</dbReference>
<name>A0A0L0BWE3_LUCCU</name>
<dbReference type="Pfam" id="PF00394">
    <property type="entry name" value="Cu-oxidase"/>
    <property type="match status" value="2"/>
</dbReference>
<dbReference type="GO" id="GO:0005507">
    <property type="term" value="F:copper ion binding"/>
    <property type="evidence" value="ECO:0007669"/>
    <property type="project" value="InterPro"/>
</dbReference>
<dbReference type="PANTHER" id="PTHR11709:SF394">
    <property type="entry name" value="FI03373P-RELATED"/>
    <property type="match status" value="1"/>
</dbReference>